<comment type="caution">
    <text evidence="2">The sequence shown here is derived from an EMBL/GenBank/DDBJ whole genome shotgun (WGS) entry which is preliminary data.</text>
</comment>
<dbReference type="STRING" id="797473.HMPREF9080_01443"/>
<dbReference type="Proteomes" id="UP000004750">
    <property type="component" value="Unassembled WGS sequence"/>
</dbReference>
<evidence type="ECO:0000313" key="2">
    <source>
        <dbReference type="EMBL" id="EHM54076.1"/>
    </source>
</evidence>
<feature type="compositionally biased region" description="Polar residues" evidence="1">
    <location>
        <begin position="22"/>
        <end position="42"/>
    </location>
</feature>
<name>G9ZF98_9GAMM</name>
<feature type="region of interest" description="Disordered" evidence="1">
    <location>
        <begin position="1"/>
        <end position="43"/>
    </location>
</feature>
<evidence type="ECO:0000256" key="1">
    <source>
        <dbReference type="SAM" id="MobiDB-lite"/>
    </source>
</evidence>
<dbReference type="AlphaFoldDB" id="G9ZF98"/>
<proteinExistence type="predicted"/>
<dbReference type="HOGENOM" id="CLU_2286402_0_0_6"/>
<sequence>MQCKGRPTVQITIKRDKHGRASHTSLSTATNRGTSPSARTGSNIAAPNAICPIAKPLPNCFPATSKRPSKDPLTSKPACKRGLMTWKSPCWKKSPNNKQTA</sequence>
<protein>
    <submittedName>
        <fullName evidence="2">Uncharacterized protein</fullName>
    </submittedName>
</protein>
<dbReference type="EMBL" id="AGCM01000078">
    <property type="protein sequence ID" value="EHM54076.1"/>
    <property type="molecule type" value="Genomic_DNA"/>
</dbReference>
<gene>
    <name evidence="2" type="ORF">HMPREF9080_01443</name>
</gene>
<reference evidence="2 3" key="1">
    <citation type="submission" date="2011-08" db="EMBL/GenBank/DDBJ databases">
        <authorList>
            <person name="Weinstock G."/>
            <person name="Sodergren E."/>
            <person name="Clifton S."/>
            <person name="Fulton L."/>
            <person name="Fulton B."/>
            <person name="Courtney L."/>
            <person name="Fronick C."/>
            <person name="Harrison M."/>
            <person name="Strong C."/>
            <person name="Farmer C."/>
            <person name="Delahaunty K."/>
            <person name="Markovic C."/>
            <person name="Hall O."/>
            <person name="Minx P."/>
            <person name="Tomlinson C."/>
            <person name="Mitreva M."/>
            <person name="Hou S."/>
            <person name="Chen J."/>
            <person name="Wollam A."/>
            <person name="Pepin K.H."/>
            <person name="Johnson M."/>
            <person name="Bhonagiri V."/>
            <person name="Zhang X."/>
            <person name="Suruliraj S."/>
            <person name="Warren W."/>
            <person name="Chinwalla A."/>
            <person name="Mardis E.R."/>
            <person name="Wilson R.K."/>
        </authorList>
    </citation>
    <scope>NUCLEOTIDE SEQUENCE [LARGE SCALE GENOMIC DNA]</scope>
    <source>
        <strain evidence="2 3">F0432</strain>
    </source>
</reference>
<organism evidence="2 3">
    <name type="scientific">Cardiobacterium valvarum F0432</name>
    <dbReference type="NCBI Taxonomy" id="797473"/>
    <lineage>
        <taxon>Bacteria</taxon>
        <taxon>Pseudomonadati</taxon>
        <taxon>Pseudomonadota</taxon>
        <taxon>Gammaproteobacteria</taxon>
        <taxon>Cardiobacteriales</taxon>
        <taxon>Cardiobacteriaceae</taxon>
        <taxon>Cardiobacterium</taxon>
    </lineage>
</organism>
<accession>G9ZF98</accession>
<evidence type="ECO:0000313" key="3">
    <source>
        <dbReference type="Proteomes" id="UP000004750"/>
    </source>
</evidence>